<keyword evidence="2" id="KW-0489">Methyltransferase</keyword>
<evidence type="ECO:0000313" key="2">
    <source>
        <dbReference type="EMBL" id="MDO6413648.1"/>
    </source>
</evidence>
<comment type="caution">
    <text evidence="2">The sequence shown here is derived from an EMBL/GenBank/DDBJ whole genome shotgun (WGS) entry which is preliminary data.</text>
</comment>
<dbReference type="PANTHER" id="PTHR34203">
    <property type="entry name" value="METHYLTRANSFERASE, FKBM FAMILY PROTEIN"/>
    <property type="match status" value="1"/>
</dbReference>
<protein>
    <submittedName>
        <fullName evidence="2">FkbM family methyltransferase</fullName>
    </submittedName>
</protein>
<feature type="domain" description="Methyltransferase FkbM" evidence="1">
    <location>
        <begin position="104"/>
        <end position="250"/>
    </location>
</feature>
<keyword evidence="2" id="KW-0808">Transferase</keyword>
<dbReference type="NCBIfam" id="TIGR01444">
    <property type="entry name" value="fkbM_fam"/>
    <property type="match status" value="1"/>
</dbReference>
<dbReference type="GO" id="GO:0008168">
    <property type="term" value="F:methyltransferase activity"/>
    <property type="evidence" value="ECO:0007669"/>
    <property type="project" value="UniProtKB-KW"/>
</dbReference>
<dbReference type="InterPro" id="IPR006342">
    <property type="entry name" value="FkbM_mtfrase"/>
</dbReference>
<dbReference type="Gene3D" id="3.40.50.150">
    <property type="entry name" value="Vaccinia Virus protein VP39"/>
    <property type="match status" value="1"/>
</dbReference>
<organism evidence="2 3">
    <name type="scientific">Sphingomonas natans</name>
    <dbReference type="NCBI Taxonomy" id="3063330"/>
    <lineage>
        <taxon>Bacteria</taxon>
        <taxon>Pseudomonadati</taxon>
        <taxon>Pseudomonadota</taxon>
        <taxon>Alphaproteobacteria</taxon>
        <taxon>Sphingomonadales</taxon>
        <taxon>Sphingomonadaceae</taxon>
        <taxon>Sphingomonas</taxon>
    </lineage>
</organism>
<evidence type="ECO:0000313" key="3">
    <source>
        <dbReference type="Proteomes" id="UP001169764"/>
    </source>
</evidence>
<sequence length="306" mass="33719">MVLTLRSVVRKAGGLFPSVRAERRLQRLHDIVARLDHISLGSSATYVGNNRVLLRIIAGVHIFILYVHADDKLISPWLIAEGRYEPDLTSFFVREIKPDSHCIDVGANLGYFTCLMAKYALDGKVIALEPNPFVHALAADNILINALHERSAVWNVAASDREGELTLFHRVGRAGNTSVAACGDEFTREMREPPEEAFQVSMIRIDGLLDHLSGRVDFMKIDVEGAEPLALAGARATITANPQLQIVMEWAPDQIRLAGFDIAAFVRDISAMGLEPFVLSSGVPQRVSNDDLIGLGYQQGVLLRRI</sequence>
<dbReference type="Pfam" id="PF05050">
    <property type="entry name" value="Methyltransf_21"/>
    <property type="match status" value="1"/>
</dbReference>
<evidence type="ECO:0000259" key="1">
    <source>
        <dbReference type="Pfam" id="PF05050"/>
    </source>
</evidence>
<proteinExistence type="predicted"/>
<accession>A0ABT8Y5Q0</accession>
<dbReference type="PANTHER" id="PTHR34203:SF13">
    <property type="entry name" value="EXPRESSED PROTEIN"/>
    <property type="match status" value="1"/>
</dbReference>
<name>A0ABT8Y5Q0_9SPHN</name>
<dbReference type="GO" id="GO:0032259">
    <property type="term" value="P:methylation"/>
    <property type="evidence" value="ECO:0007669"/>
    <property type="project" value="UniProtKB-KW"/>
</dbReference>
<dbReference type="Proteomes" id="UP001169764">
    <property type="component" value="Unassembled WGS sequence"/>
</dbReference>
<keyword evidence="3" id="KW-1185">Reference proteome</keyword>
<dbReference type="InterPro" id="IPR052514">
    <property type="entry name" value="SAM-dependent_MTase"/>
</dbReference>
<dbReference type="SUPFAM" id="SSF53335">
    <property type="entry name" value="S-adenosyl-L-methionine-dependent methyltransferases"/>
    <property type="match status" value="1"/>
</dbReference>
<dbReference type="InterPro" id="IPR029063">
    <property type="entry name" value="SAM-dependent_MTases_sf"/>
</dbReference>
<dbReference type="EMBL" id="JAUOTP010000002">
    <property type="protein sequence ID" value="MDO6413648.1"/>
    <property type="molecule type" value="Genomic_DNA"/>
</dbReference>
<reference evidence="2" key="1">
    <citation type="submission" date="2023-07" db="EMBL/GenBank/DDBJ databases">
        <authorList>
            <person name="Kim M."/>
        </authorList>
    </citation>
    <scope>NUCLEOTIDE SEQUENCE</scope>
    <source>
        <strain evidence="2">BIUV-7</strain>
    </source>
</reference>
<gene>
    <name evidence="2" type="ORF">Q4F19_04565</name>
</gene>